<name>A0A915ISS0_ROMCU</name>
<dbReference type="Proteomes" id="UP000887565">
    <property type="component" value="Unplaced"/>
</dbReference>
<reference evidence="2" key="1">
    <citation type="submission" date="2022-11" db="UniProtKB">
        <authorList>
            <consortium name="WormBaseParasite"/>
        </authorList>
    </citation>
    <scope>IDENTIFICATION</scope>
</reference>
<dbReference type="AlphaFoldDB" id="A0A915ISS0"/>
<evidence type="ECO:0000313" key="1">
    <source>
        <dbReference type="Proteomes" id="UP000887565"/>
    </source>
</evidence>
<evidence type="ECO:0000313" key="2">
    <source>
        <dbReference type="WBParaSite" id="nRc.2.0.1.t17248-RA"/>
    </source>
</evidence>
<organism evidence="1 2">
    <name type="scientific">Romanomermis culicivorax</name>
    <name type="common">Nematode worm</name>
    <dbReference type="NCBI Taxonomy" id="13658"/>
    <lineage>
        <taxon>Eukaryota</taxon>
        <taxon>Metazoa</taxon>
        <taxon>Ecdysozoa</taxon>
        <taxon>Nematoda</taxon>
        <taxon>Enoplea</taxon>
        <taxon>Dorylaimia</taxon>
        <taxon>Mermithida</taxon>
        <taxon>Mermithoidea</taxon>
        <taxon>Mermithidae</taxon>
        <taxon>Romanomermis</taxon>
    </lineage>
</organism>
<sequence length="166" mass="19392">MEQTASQCPLKIMVIRRKFQCEVYQLTLLQQQLNCLPLFTPLERKVQLQYLQYSHQPIVTHRHDDSAGNVSKPMLLVNRVASSTIHSQNKDYTNPVYPNGCDIVFPNAFMDEKHNASKNSIDSHHYSTSTSQSEFNSRYERLSRLEYTCQKLERLKSLFFPAIFYP</sequence>
<proteinExistence type="predicted"/>
<dbReference type="WBParaSite" id="nRc.2.0.1.t17248-RA">
    <property type="protein sequence ID" value="nRc.2.0.1.t17248-RA"/>
    <property type="gene ID" value="nRc.2.0.1.g17248"/>
</dbReference>
<keyword evidence="1" id="KW-1185">Reference proteome</keyword>
<protein>
    <submittedName>
        <fullName evidence="2">Uncharacterized protein</fullName>
    </submittedName>
</protein>
<accession>A0A915ISS0</accession>